<evidence type="ECO:0000313" key="5">
    <source>
        <dbReference type="Proteomes" id="UP001152422"/>
    </source>
</evidence>
<dbReference type="InterPro" id="IPR025273">
    <property type="entry name" value="DUF4064"/>
</dbReference>
<comment type="caution">
    <text evidence="4">The sequence shown here is derived from an EMBL/GenBank/DDBJ whole genome shotgun (WGS) entry which is preliminary data.</text>
</comment>
<feature type="domain" description="DUF4064" evidence="3">
    <location>
        <begin position="2"/>
        <end position="112"/>
    </location>
</feature>
<dbReference type="Pfam" id="PF13273">
    <property type="entry name" value="DUF4064"/>
    <property type="match status" value="1"/>
</dbReference>
<evidence type="ECO:0000313" key="4">
    <source>
        <dbReference type="EMBL" id="MDG0845503.1"/>
    </source>
</evidence>
<keyword evidence="2" id="KW-1133">Transmembrane helix</keyword>
<sequence length="206" mass="23365">MKRTVEKILTWVGIILQFILIFLMAIVTPFLNDASVKDSLIQSMNNSQEFNQVSNQMTPSQLLDMASSLFIVALGAVIVCTIIAIIFALLINKIPKVSGVVLILIAIVTVFTFNWITALLWLVAGILLLVRKAHKPSYEGVTNSNNKSNTDNHYQERNTELKDESPEHQTDDRDFTKQEKLSDDKDEAVSTSDDYTYQRRQDRKDK</sequence>
<evidence type="ECO:0000256" key="1">
    <source>
        <dbReference type="SAM" id="MobiDB-lite"/>
    </source>
</evidence>
<keyword evidence="2" id="KW-0472">Membrane</keyword>
<gene>
    <name evidence="4" type="ORF">M4L89_04635</name>
</gene>
<keyword evidence="5" id="KW-1185">Reference proteome</keyword>
<organism evidence="4 5">
    <name type="scientific">Staphylococcus equorum</name>
    <dbReference type="NCBI Taxonomy" id="246432"/>
    <lineage>
        <taxon>Bacteria</taxon>
        <taxon>Bacillati</taxon>
        <taxon>Bacillota</taxon>
        <taxon>Bacilli</taxon>
        <taxon>Bacillales</taxon>
        <taxon>Staphylococcaceae</taxon>
        <taxon>Staphylococcus</taxon>
    </lineage>
</organism>
<accession>A0A9X4QYH9</accession>
<feature type="compositionally biased region" description="Basic and acidic residues" evidence="1">
    <location>
        <begin position="196"/>
        <end position="206"/>
    </location>
</feature>
<feature type="transmembrane region" description="Helical" evidence="2">
    <location>
        <begin position="69"/>
        <end position="90"/>
    </location>
</feature>
<feature type="compositionally biased region" description="Basic and acidic residues" evidence="1">
    <location>
        <begin position="153"/>
        <end position="183"/>
    </location>
</feature>
<feature type="transmembrane region" description="Helical" evidence="2">
    <location>
        <begin position="102"/>
        <end position="130"/>
    </location>
</feature>
<evidence type="ECO:0000256" key="2">
    <source>
        <dbReference type="SAM" id="Phobius"/>
    </source>
</evidence>
<dbReference type="RefSeq" id="WP_277582966.1">
    <property type="nucleotide sequence ID" value="NZ_JAMBPY010000002.1"/>
</dbReference>
<proteinExistence type="predicted"/>
<feature type="compositionally biased region" description="Polar residues" evidence="1">
    <location>
        <begin position="140"/>
        <end position="152"/>
    </location>
</feature>
<protein>
    <submittedName>
        <fullName evidence="4">DUF4064 domain-containing protein</fullName>
    </submittedName>
</protein>
<dbReference type="AlphaFoldDB" id="A0A9X4QYH9"/>
<evidence type="ECO:0000259" key="3">
    <source>
        <dbReference type="Pfam" id="PF13273"/>
    </source>
</evidence>
<feature type="region of interest" description="Disordered" evidence="1">
    <location>
        <begin position="138"/>
        <end position="206"/>
    </location>
</feature>
<feature type="transmembrane region" description="Helical" evidence="2">
    <location>
        <begin position="9"/>
        <end position="31"/>
    </location>
</feature>
<name>A0A9X4QYH9_9STAP</name>
<dbReference type="EMBL" id="JAMBQA010000002">
    <property type="protein sequence ID" value="MDG0845503.1"/>
    <property type="molecule type" value="Genomic_DNA"/>
</dbReference>
<dbReference type="Proteomes" id="UP001152422">
    <property type="component" value="Unassembled WGS sequence"/>
</dbReference>
<keyword evidence="2" id="KW-0812">Transmembrane</keyword>
<reference evidence="4" key="1">
    <citation type="submission" date="2022-05" db="EMBL/GenBank/DDBJ databases">
        <title>Comparative genomics of Staphylococcus equorum isolates.</title>
        <authorList>
            <person name="Luelf R.H."/>
        </authorList>
    </citation>
    <scope>NUCLEOTIDE SEQUENCE</scope>
    <source>
        <strain evidence="4">TMW 2.2497</strain>
    </source>
</reference>